<name>A0A2G8S733_9APHY</name>
<dbReference type="PROSITE" id="PS50011">
    <property type="entry name" value="PROTEIN_KINASE_DOM"/>
    <property type="match status" value="1"/>
</dbReference>
<feature type="region of interest" description="Disordered" evidence="2">
    <location>
        <begin position="508"/>
        <end position="530"/>
    </location>
</feature>
<evidence type="ECO:0000313" key="5">
    <source>
        <dbReference type="Proteomes" id="UP000230002"/>
    </source>
</evidence>
<dbReference type="InterPro" id="IPR000719">
    <property type="entry name" value="Prot_kinase_dom"/>
</dbReference>
<organism evidence="4 5">
    <name type="scientific">Ganoderma sinense ZZ0214-1</name>
    <dbReference type="NCBI Taxonomy" id="1077348"/>
    <lineage>
        <taxon>Eukaryota</taxon>
        <taxon>Fungi</taxon>
        <taxon>Dikarya</taxon>
        <taxon>Basidiomycota</taxon>
        <taxon>Agaricomycotina</taxon>
        <taxon>Agaricomycetes</taxon>
        <taxon>Polyporales</taxon>
        <taxon>Polyporaceae</taxon>
        <taxon>Ganoderma</taxon>
    </lineage>
</organism>
<protein>
    <recommendedName>
        <fullName evidence="3">Protein kinase domain-containing protein</fullName>
    </recommendedName>
</protein>
<keyword evidence="5" id="KW-1185">Reference proteome</keyword>
<dbReference type="Gene3D" id="3.30.200.20">
    <property type="entry name" value="Phosphorylase Kinase, domain 1"/>
    <property type="match status" value="1"/>
</dbReference>
<evidence type="ECO:0000256" key="1">
    <source>
        <dbReference type="PROSITE-ProRule" id="PRU10141"/>
    </source>
</evidence>
<evidence type="ECO:0000313" key="4">
    <source>
        <dbReference type="EMBL" id="PIL29571.1"/>
    </source>
</evidence>
<dbReference type="InterPro" id="IPR017441">
    <property type="entry name" value="Protein_kinase_ATP_BS"/>
</dbReference>
<accession>A0A2G8S733</accession>
<sequence>MTILMVAVDICKFPDMLSVTPQLNLDVLREVCSFLTVVQDVLSFSLTCSALRTIAIERRLTMRPITISHAQSLRDLYHFVFVNKERRGPHLRAIQVEVPMNISREDLSEDLADHFLALLASATRLRTLTLYVPGSPLSLFTGHPDVLPAVAQLTSLRELNIAASIEEVVVLLESTRSSLKAFRYQPTYESHKSSDSLTESQTISVAPQLATALEEIEAPSDFLMVASRTHASFPAVRSLTLTDPEGDEAFRGKVNPLLRLFPNLDRTLIIDTDIYDRPAALRAANREAQKKRAWTALDRVACTNPDVLYALGLTCPIRHLTLELNLERMHGNGPVFQRSVDEVRAVLEEAASSHLALIHDGLSGGFSALYKSLFPPDSDTLANLTYLVVETGYMSLFRRDPRHGPHGDTHEDSKADTILVSLSITSPGHTHSHPVRLTLTFRLCHVHGYTGLAAAVRPQEFTLHRTRRNNILHLPDDQFELLRQKVASCMTLLVSHFDILGARSAQETKREKERQEELLRQQASHRRSDEVEEEAAFQACPEDQDSVLAYADPALRAAWQKASALAREIDEQRAQMGTEYHIIGRVLDERVLVDRSVVFLAGSSSNVSIRWQQSTFIGAGSFGSVYLAINLDSNTLMAVKEIKHPGLHGEMAERSKAPD</sequence>
<evidence type="ECO:0000256" key="2">
    <source>
        <dbReference type="SAM" id="MobiDB-lite"/>
    </source>
</evidence>
<dbReference type="STRING" id="1077348.A0A2G8S733"/>
<dbReference type="EMBL" id="AYKW01000020">
    <property type="protein sequence ID" value="PIL29571.1"/>
    <property type="molecule type" value="Genomic_DNA"/>
</dbReference>
<dbReference type="OrthoDB" id="2763463at2759"/>
<proteinExistence type="predicted"/>
<dbReference type="GO" id="GO:0005524">
    <property type="term" value="F:ATP binding"/>
    <property type="evidence" value="ECO:0007669"/>
    <property type="project" value="UniProtKB-UniRule"/>
</dbReference>
<dbReference type="AlphaFoldDB" id="A0A2G8S733"/>
<comment type="caution">
    <text evidence="4">The sequence shown here is derived from an EMBL/GenBank/DDBJ whole genome shotgun (WGS) entry which is preliminary data.</text>
</comment>
<gene>
    <name evidence="4" type="ORF">GSI_08207</name>
</gene>
<dbReference type="InterPro" id="IPR011009">
    <property type="entry name" value="Kinase-like_dom_sf"/>
</dbReference>
<dbReference type="GO" id="GO:0004672">
    <property type="term" value="F:protein kinase activity"/>
    <property type="evidence" value="ECO:0007669"/>
    <property type="project" value="InterPro"/>
</dbReference>
<dbReference type="PROSITE" id="PS00107">
    <property type="entry name" value="PROTEIN_KINASE_ATP"/>
    <property type="match status" value="1"/>
</dbReference>
<keyword evidence="1" id="KW-0547">Nucleotide-binding</keyword>
<evidence type="ECO:0000259" key="3">
    <source>
        <dbReference type="PROSITE" id="PS50011"/>
    </source>
</evidence>
<keyword evidence="1" id="KW-0067">ATP-binding</keyword>
<reference evidence="4 5" key="1">
    <citation type="journal article" date="2015" name="Sci. Rep.">
        <title>Chromosome-level genome map provides insights into diverse defense mechanisms in the medicinal fungus Ganoderma sinense.</title>
        <authorList>
            <person name="Zhu Y."/>
            <person name="Xu J."/>
            <person name="Sun C."/>
            <person name="Zhou S."/>
            <person name="Xu H."/>
            <person name="Nelson D.R."/>
            <person name="Qian J."/>
            <person name="Song J."/>
            <person name="Luo H."/>
            <person name="Xiang L."/>
            <person name="Li Y."/>
            <person name="Xu Z."/>
            <person name="Ji A."/>
            <person name="Wang L."/>
            <person name="Lu S."/>
            <person name="Hayward A."/>
            <person name="Sun W."/>
            <person name="Li X."/>
            <person name="Schwartz D.C."/>
            <person name="Wang Y."/>
            <person name="Chen S."/>
        </authorList>
    </citation>
    <scope>NUCLEOTIDE SEQUENCE [LARGE SCALE GENOMIC DNA]</scope>
    <source>
        <strain evidence="4 5">ZZ0214-1</strain>
    </source>
</reference>
<feature type="binding site" evidence="1">
    <location>
        <position position="640"/>
    </location>
    <ligand>
        <name>ATP</name>
        <dbReference type="ChEBI" id="CHEBI:30616"/>
    </ligand>
</feature>
<dbReference type="SUPFAM" id="SSF56112">
    <property type="entry name" value="Protein kinase-like (PK-like)"/>
    <property type="match status" value="1"/>
</dbReference>
<dbReference type="Proteomes" id="UP000230002">
    <property type="component" value="Unassembled WGS sequence"/>
</dbReference>
<feature type="domain" description="Protein kinase" evidence="3">
    <location>
        <begin position="611"/>
        <end position="659"/>
    </location>
</feature>
<feature type="compositionally biased region" description="Basic and acidic residues" evidence="2">
    <location>
        <begin position="508"/>
        <end position="519"/>
    </location>
</feature>